<protein>
    <submittedName>
        <fullName evidence="1">7768_t:CDS:1</fullName>
    </submittedName>
</protein>
<evidence type="ECO:0000313" key="1">
    <source>
        <dbReference type="EMBL" id="CAG8503754.1"/>
    </source>
</evidence>
<comment type="caution">
    <text evidence="1">The sequence shown here is derived from an EMBL/GenBank/DDBJ whole genome shotgun (WGS) entry which is preliminary data.</text>
</comment>
<gene>
    <name evidence="1" type="ORF">ALEPTO_LOCUS3618</name>
</gene>
<dbReference type="AlphaFoldDB" id="A0A9N8ZQI9"/>
<organism evidence="1 2">
    <name type="scientific">Ambispora leptoticha</name>
    <dbReference type="NCBI Taxonomy" id="144679"/>
    <lineage>
        <taxon>Eukaryota</taxon>
        <taxon>Fungi</taxon>
        <taxon>Fungi incertae sedis</taxon>
        <taxon>Mucoromycota</taxon>
        <taxon>Glomeromycotina</taxon>
        <taxon>Glomeromycetes</taxon>
        <taxon>Archaeosporales</taxon>
        <taxon>Ambisporaceae</taxon>
        <taxon>Ambispora</taxon>
    </lineage>
</organism>
<proteinExistence type="predicted"/>
<accession>A0A9N8ZQI9</accession>
<name>A0A9N8ZQI9_9GLOM</name>
<dbReference type="Proteomes" id="UP000789508">
    <property type="component" value="Unassembled WGS sequence"/>
</dbReference>
<dbReference type="EMBL" id="CAJVPS010000694">
    <property type="protein sequence ID" value="CAG8503754.1"/>
    <property type="molecule type" value="Genomic_DNA"/>
</dbReference>
<evidence type="ECO:0000313" key="2">
    <source>
        <dbReference type="Proteomes" id="UP000789508"/>
    </source>
</evidence>
<keyword evidence="2" id="KW-1185">Reference proteome</keyword>
<sequence length="94" mass="10617">MKNFLQYRVCHFLNNRIPTGAGLRRTPLSIRAEGSYLHASDQGVLRVLTGTWPFVLCQMHGSSLRRTPLSIRAEGSYLHAVFQYAVDCHRADVS</sequence>
<reference evidence="1" key="1">
    <citation type="submission" date="2021-06" db="EMBL/GenBank/DDBJ databases">
        <authorList>
            <person name="Kallberg Y."/>
            <person name="Tangrot J."/>
            <person name="Rosling A."/>
        </authorList>
    </citation>
    <scope>NUCLEOTIDE SEQUENCE</scope>
    <source>
        <strain evidence="1">FL130A</strain>
    </source>
</reference>